<dbReference type="SUPFAM" id="SSF55781">
    <property type="entry name" value="GAF domain-like"/>
    <property type="match status" value="1"/>
</dbReference>
<dbReference type="InterPro" id="IPR003018">
    <property type="entry name" value="GAF"/>
</dbReference>
<dbReference type="SUPFAM" id="SSF141868">
    <property type="entry name" value="EAL domain-like"/>
    <property type="match status" value="1"/>
</dbReference>
<evidence type="ECO:0000313" key="4">
    <source>
        <dbReference type="Proteomes" id="UP001595685"/>
    </source>
</evidence>
<dbReference type="SUPFAM" id="SSF55785">
    <property type="entry name" value="PYP-like sensor domain (PAS domain)"/>
    <property type="match status" value="1"/>
</dbReference>
<dbReference type="InterPro" id="IPR001633">
    <property type="entry name" value="EAL_dom"/>
</dbReference>
<dbReference type="CDD" id="cd01949">
    <property type="entry name" value="GGDEF"/>
    <property type="match status" value="1"/>
</dbReference>
<dbReference type="Gene3D" id="3.30.70.270">
    <property type="match status" value="1"/>
</dbReference>
<dbReference type="EMBL" id="JBHRWW010000011">
    <property type="protein sequence ID" value="MFC3689653.1"/>
    <property type="molecule type" value="Genomic_DNA"/>
</dbReference>
<dbReference type="Pfam" id="PF00563">
    <property type="entry name" value="EAL"/>
    <property type="match status" value="1"/>
</dbReference>
<proteinExistence type="predicted"/>
<dbReference type="Gene3D" id="3.30.450.20">
    <property type="entry name" value="PAS domain"/>
    <property type="match status" value="1"/>
</dbReference>
<dbReference type="InterPro" id="IPR052155">
    <property type="entry name" value="Biofilm_reg_signaling"/>
</dbReference>
<dbReference type="SMART" id="SM00065">
    <property type="entry name" value="GAF"/>
    <property type="match status" value="1"/>
</dbReference>
<dbReference type="CDD" id="cd01948">
    <property type="entry name" value="EAL"/>
    <property type="match status" value="1"/>
</dbReference>
<dbReference type="PROSITE" id="PS50883">
    <property type="entry name" value="EAL"/>
    <property type="match status" value="1"/>
</dbReference>
<keyword evidence="4" id="KW-1185">Reference proteome</keyword>
<name>A0ABV7WM84_9MICO</name>
<protein>
    <submittedName>
        <fullName evidence="3">EAL domain-containing protein</fullName>
    </submittedName>
</protein>
<reference evidence="4" key="1">
    <citation type="journal article" date="2019" name="Int. J. Syst. Evol. Microbiol.">
        <title>The Global Catalogue of Microorganisms (GCM) 10K type strain sequencing project: providing services to taxonomists for standard genome sequencing and annotation.</title>
        <authorList>
            <consortium name="The Broad Institute Genomics Platform"/>
            <consortium name="The Broad Institute Genome Sequencing Center for Infectious Disease"/>
            <person name="Wu L."/>
            <person name="Ma J."/>
        </authorList>
    </citation>
    <scope>NUCLEOTIDE SEQUENCE [LARGE SCALE GENOMIC DNA]</scope>
    <source>
        <strain evidence="4">NCAIM B.02333</strain>
    </source>
</reference>
<dbReference type="Gene3D" id="3.30.450.40">
    <property type="match status" value="1"/>
</dbReference>
<dbReference type="InterPro" id="IPR029016">
    <property type="entry name" value="GAF-like_dom_sf"/>
</dbReference>
<dbReference type="Proteomes" id="UP001595685">
    <property type="component" value="Unassembled WGS sequence"/>
</dbReference>
<gene>
    <name evidence="3" type="ORF">ACFOLH_14995</name>
</gene>
<dbReference type="InterPro" id="IPR043128">
    <property type="entry name" value="Rev_trsase/Diguanyl_cyclase"/>
</dbReference>
<accession>A0ABV7WM84</accession>
<dbReference type="PROSITE" id="PS50887">
    <property type="entry name" value="GGDEF"/>
    <property type="match status" value="1"/>
</dbReference>
<evidence type="ECO:0000259" key="1">
    <source>
        <dbReference type="PROSITE" id="PS50883"/>
    </source>
</evidence>
<dbReference type="InterPro" id="IPR035919">
    <property type="entry name" value="EAL_sf"/>
</dbReference>
<comment type="caution">
    <text evidence="3">The sequence shown here is derived from an EMBL/GenBank/DDBJ whole genome shotgun (WGS) entry which is preliminary data.</text>
</comment>
<dbReference type="PANTHER" id="PTHR44757">
    <property type="entry name" value="DIGUANYLATE CYCLASE DGCP"/>
    <property type="match status" value="1"/>
</dbReference>
<dbReference type="Gene3D" id="3.20.20.450">
    <property type="entry name" value="EAL domain"/>
    <property type="match status" value="1"/>
</dbReference>
<dbReference type="SMART" id="SM00267">
    <property type="entry name" value="GGDEF"/>
    <property type="match status" value="1"/>
</dbReference>
<feature type="domain" description="GGDEF" evidence="2">
    <location>
        <begin position="186"/>
        <end position="317"/>
    </location>
</feature>
<organism evidence="3 4">
    <name type="scientific">Aquipuribacter hungaricus</name>
    <dbReference type="NCBI Taxonomy" id="545624"/>
    <lineage>
        <taxon>Bacteria</taxon>
        <taxon>Bacillati</taxon>
        <taxon>Actinomycetota</taxon>
        <taxon>Actinomycetes</taxon>
        <taxon>Micrococcales</taxon>
        <taxon>Intrasporangiaceae</taxon>
        <taxon>Aquipuribacter</taxon>
    </lineage>
</organism>
<dbReference type="InterPro" id="IPR000160">
    <property type="entry name" value="GGDEF_dom"/>
</dbReference>
<dbReference type="NCBIfam" id="TIGR00254">
    <property type="entry name" value="GGDEF"/>
    <property type="match status" value="1"/>
</dbReference>
<dbReference type="InterPro" id="IPR029787">
    <property type="entry name" value="Nucleotide_cyclase"/>
</dbReference>
<dbReference type="Pfam" id="PF00990">
    <property type="entry name" value="GGDEF"/>
    <property type="match status" value="1"/>
</dbReference>
<dbReference type="PANTHER" id="PTHR44757:SF2">
    <property type="entry name" value="BIOFILM ARCHITECTURE MAINTENANCE PROTEIN MBAA"/>
    <property type="match status" value="1"/>
</dbReference>
<feature type="domain" description="EAL" evidence="1">
    <location>
        <begin position="324"/>
        <end position="564"/>
    </location>
</feature>
<dbReference type="SUPFAM" id="SSF55073">
    <property type="entry name" value="Nucleotide cyclase"/>
    <property type="match status" value="1"/>
</dbReference>
<dbReference type="Pfam" id="PF01590">
    <property type="entry name" value="GAF"/>
    <property type="match status" value="1"/>
</dbReference>
<dbReference type="InterPro" id="IPR035965">
    <property type="entry name" value="PAS-like_dom_sf"/>
</dbReference>
<dbReference type="RefSeq" id="WP_340293600.1">
    <property type="nucleotide sequence ID" value="NZ_JBBEOI010000114.1"/>
</dbReference>
<sequence>MVFQPPSARPVRAGHGLRRRLSRADPLAESLSLLAATLESTGDGILVVDLAGRVVGRNSTFERMWHIPAGTEDLDRVLLAHAVGQVADPQGYRARVAELYADPEAVATDEVEMADGRVFSRYTQPQRIEGRVVGRVWSFRDRTAERRLEQGLRRMAYTDELTGLPNRALFMTRGRAMAEAAEATGQPMGVAVLDLDHLKAVNDQLGHRSGDEALTVAATRLRAAARAEDVVARLGGDEFGVLLPDAGPATVEAVLQRMADAMSGALVLCGRSVTTTVSGGSSVGTGTVSLETLLHEADLAMYRAKADGRGRVQAFDERTSRSDPRTAAAEVHEVLADPDGMLVVTQPICQLSSGVLVGHEALSRFPGRGHREVGEWFALARAGGSAPALEARAITRARAEHDPATGTYLTLNVSPSVLGSPTVQEALAGDLSGLVVEVTEDSRLDLTELSRLLERLRARGARVAMDDTGAGYDGLRRLVRLRPEIVKLDRELVHAVHEHPEKRAMVEALVSFCRQTGSVLCAEGIESVEELRALVELGVHLGQGWFVGRPAVGSPPVSRAAAEACGGIGDVTPGDMDRLRAHLDRASTVFDVAQAAQRALAALQADDLTLSLLDGDALVQVDRPAWTTNQHRWVLADYPATAACLTGGHVLAVRADDPDGDPAELRQLREVGFRSVLAVPLLSDGRPHGLLEVYSRATRSWSDREVRACRYLADEVSDALERIERAAVLPV</sequence>
<evidence type="ECO:0000313" key="3">
    <source>
        <dbReference type="EMBL" id="MFC3689653.1"/>
    </source>
</evidence>
<evidence type="ECO:0000259" key="2">
    <source>
        <dbReference type="PROSITE" id="PS50887"/>
    </source>
</evidence>
<dbReference type="SMART" id="SM00052">
    <property type="entry name" value="EAL"/>
    <property type="match status" value="1"/>
</dbReference>